<reference evidence="1 2" key="1">
    <citation type="journal article" date="2018" name="PLoS Genet.">
        <title>Population sequencing reveals clonal diversity and ancestral inbreeding in the grapevine cultivar Chardonnay.</title>
        <authorList>
            <person name="Roach M.J."/>
            <person name="Johnson D.L."/>
            <person name="Bohlmann J."/>
            <person name="van Vuuren H.J."/>
            <person name="Jones S.J."/>
            <person name="Pretorius I.S."/>
            <person name="Schmidt S.A."/>
            <person name="Borneman A.R."/>
        </authorList>
    </citation>
    <scope>NUCLEOTIDE SEQUENCE [LARGE SCALE GENOMIC DNA]</scope>
    <source>
        <strain evidence="2">cv. Chardonnay</strain>
        <tissue evidence="1">Leaf</tissue>
    </source>
</reference>
<comment type="caution">
    <text evidence="1">The sequence shown here is derived from an EMBL/GenBank/DDBJ whole genome shotgun (WGS) entry which is preliminary data.</text>
</comment>
<evidence type="ECO:0000313" key="2">
    <source>
        <dbReference type="Proteomes" id="UP000288805"/>
    </source>
</evidence>
<gene>
    <name evidence="1" type="ORF">CK203_088725</name>
</gene>
<accession>A0A438CLR7</accession>
<dbReference type="Proteomes" id="UP000288805">
    <property type="component" value="Unassembled WGS sequence"/>
</dbReference>
<sequence>MPASPDLALFHLKQSFSIDNSSSWYCDSNGVTSYPKIESWKKGSDAAHGMGSHVIG</sequence>
<dbReference type="AlphaFoldDB" id="A0A438CLR7"/>
<organism evidence="1 2">
    <name type="scientific">Vitis vinifera</name>
    <name type="common">Grape</name>
    <dbReference type="NCBI Taxonomy" id="29760"/>
    <lineage>
        <taxon>Eukaryota</taxon>
        <taxon>Viridiplantae</taxon>
        <taxon>Streptophyta</taxon>
        <taxon>Embryophyta</taxon>
        <taxon>Tracheophyta</taxon>
        <taxon>Spermatophyta</taxon>
        <taxon>Magnoliopsida</taxon>
        <taxon>eudicotyledons</taxon>
        <taxon>Gunneridae</taxon>
        <taxon>Pentapetalae</taxon>
        <taxon>rosids</taxon>
        <taxon>Vitales</taxon>
        <taxon>Vitaceae</taxon>
        <taxon>Viteae</taxon>
        <taxon>Vitis</taxon>
    </lineage>
</organism>
<protein>
    <submittedName>
        <fullName evidence="1">Uncharacterized protein</fullName>
    </submittedName>
</protein>
<evidence type="ECO:0000313" key="1">
    <source>
        <dbReference type="EMBL" id="RVW24141.1"/>
    </source>
</evidence>
<name>A0A438CLR7_VITVI</name>
<proteinExistence type="predicted"/>
<dbReference type="EMBL" id="QGNW01002179">
    <property type="protein sequence ID" value="RVW24141.1"/>
    <property type="molecule type" value="Genomic_DNA"/>
</dbReference>